<evidence type="ECO:0000313" key="1">
    <source>
        <dbReference type="EMBL" id="SMP22353.1"/>
    </source>
</evidence>
<keyword evidence="2" id="KW-1185">Reference proteome</keyword>
<comment type="caution">
    <text evidence="1">The sequence shown here is derived from an EMBL/GenBank/DDBJ whole genome shotgun (WGS) entry which is preliminary data.</text>
</comment>
<gene>
    <name evidence="1" type="ORF">SAMN06265361_10454</name>
</gene>
<name>A0AA45WPM0_9BACL</name>
<dbReference type="EMBL" id="FXTU01000004">
    <property type="protein sequence ID" value="SMP22353.1"/>
    <property type="molecule type" value="Genomic_DNA"/>
</dbReference>
<accession>A0AA45WPM0</accession>
<dbReference type="Proteomes" id="UP001157946">
    <property type="component" value="Unassembled WGS sequence"/>
</dbReference>
<organism evidence="1 2">
    <name type="scientific">Laceyella tengchongensis</name>
    <dbReference type="NCBI Taxonomy" id="574699"/>
    <lineage>
        <taxon>Bacteria</taxon>
        <taxon>Bacillati</taxon>
        <taxon>Bacillota</taxon>
        <taxon>Bacilli</taxon>
        <taxon>Bacillales</taxon>
        <taxon>Thermoactinomycetaceae</taxon>
        <taxon>Laceyella</taxon>
    </lineage>
</organism>
<protein>
    <submittedName>
        <fullName evidence="1">Uncharacterized protein</fullName>
    </submittedName>
</protein>
<evidence type="ECO:0000313" key="2">
    <source>
        <dbReference type="Proteomes" id="UP001157946"/>
    </source>
</evidence>
<dbReference type="AlphaFoldDB" id="A0AA45WPM0"/>
<proteinExistence type="predicted"/>
<sequence length="84" mass="10551">MAVNTERLYKFIEENVNKYSLKRVRIDKLEKLANRLAYLYCKEFKEDYHAVKPVALDRLRRIRCRPEYYNVELDSRFKRRWKKY</sequence>
<reference evidence="1" key="1">
    <citation type="submission" date="2017-05" db="EMBL/GenBank/DDBJ databases">
        <authorList>
            <person name="Varghese N."/>
            <person name="Submissions S."/>
        </authorList>
    </citation>
    <scope>NUCLEOTIDE SEQUENCE</scope>
    <source>
        <strain evidence="1">DSM 45262</strain>
    </source>
</reference>